<dbReference type="EMBL" id="RQTJ01000006">
    <property type="protein sequence ID" value="RRA95880.1"/>
    <property type="molecule type" value="Genomic_DNA"/>
</dbReference>
<dbReference type="RefSeq" id="WP_124898676.1">
    <property type="nucleotide sequence ID" value="NZ_RQTJ01000006.1"/>
</dbReference>
<dbReference type="InterPro" id="IPR030190">
    <property type="entry name" value="MacA_alpha-hairpin_sf"/>
</dbReference>
<dbReference type="AlphaFoldDB" id="A0A3P1B409"/>
<sequence>MKKIISLVAITLSIVACNNKSEVAKVIQGKVERDEIAVVGKIAGRIDQILVHEGDFVKKGDTLAILDIPEVEAKKTQAQGAVKSAEAQYDMSVHGATANQLKQLNAKKTALNEQYQFARKSLQRLDAMVKDSLIPQQQYDEVFAKYQGAQAQLIAVDAEIADVKNGVRLEQQTMALGQQDRALGALQEVKVAEKERYILAPQDMQIETITLKLGELALPGYTLFKGSLQTTTYFRFTIPESEVKNYEKGKTVTVEVPYKKAAIAGVVQNIKQIGAYANISTAYPDYDMQEPLYELVIKPSNSTEAQDILTKSTVTLKR</sequence>
<keyword evidence="3" id="KW-1185">Reference proteome</keyword>
<evidence type="ECO:0000313" key="2">
    <source>
        <dbReference type="EMBL" id="RRA95880.1"/>
    </source>
</evidence>
<accession>A0A3P1B409</accession>
<dbReference type="GO" id="GO:0019898">
    <property type="term" value="C:extrinsic component of membrane"/>
    <property type="evidence" value="ECO:0007669"/>
    <property type="project" value="InterPro"/>
</dbReference>
<evidence type="ECO:0000313" key="3">
    <source>
        <dbReference type="Proteomes" id="UP000268372"/>
    </source>
</evidence>
<dbReference type="PROSITE" id="PS51257">
    <property type="entry name" value="PROKAR_LIPOPROTEIN"/>
    <property type="match status" value="1"/>
</dbReference>
<protein>
    <submittedName>
        <fullName evidence="2">Biotin/lipoyl-binding protein</fullName>
    </submittedName>
</protein>
<dbReference type="Proteomes" id="UP000268372">
    <property type="component" value="Unassembled WGS sequence"/>
</dbReference>
<dbReference type="PANTHER" id="PTHR30438">
    <property type="entry name" value="36 KDA ANTIGEN-RELATED"/>
    <property type="match status" value="1"/>
</dbReference>
<dbReference type="SUPFAM" id="SSF111369">
    <property type="entry name" value="HlyD-like secretion proteins"/>
    <property type="match status" value="1"/>
</dbReference>
<evidence type="ECO:0000256" key="1">
    <source>
        <dbReference type="SAM" id="Coils"/>
    </source>
</evidence>
<dbReference type="Gene3D" id="6.10.140.1990">
    <property type="match status" value="1"/>
</dbReference>
<dbReference type="Gene3D" id="2.40.50.100">
    <property type="match status" value="1"/>
</dbReference>
<feature type="coiled-coil region" evidence="1">
    <location>
        <begin position="68"/>
        <end position="128"/>
    </location>
</feature>
<gene>
    <name evidence="2" type="ORF">EG242_04300</name>
</gene>
<dbReference type="GO" id="GO:0005886">
    <property type="term" value="C:plasma membrane"/>
    <property type="evidence" value="ECO:0007669"/>
    <property type="project" value="TreeGrafter"/>
</dbReference>
<organism evidence="2 3">
    <name type="scientific">Paenimyroides viscosum</name>
    <dbReference type="NCBI Taxonomy" id="2488729"/>
    <lineage>
        <taxon>Bacteria</taxon>
        <taxon>Pseudomonadati</taxon>
        <taxon>Bacteroidota</taxon>
        <taxon>Flavobacteriia</taxon>
        <taxon>Flavobacteriales</taxon>
        <taxon>Flavobacteriaceae</taxon>
        <taxon>Paenimyroides</taxon>
    </lineage>
</organism>
<reference evidence="2 3" key="1">
    <citation type="submission" date="2018-11" db="EMBL/GenBank/DDBJ databases">
        <title>Flavobacterium sp. nov., YIM 102796 draft genome.</title>
        <authorList>
            <person name="Li G."/>
            <person name="Jiang Y."/>
        </authorList>
    </citation>
    <scope>NUCLEOTIDE SEQUENCE [LARGE SCALE GENOMIC DNA]</scope>
    <source>
        <strain evidence="2 3">YIM 102796</strain>
    </source>
</reference>
<proteinExistence type="predicted"/>
<dbReference type="GO" id="GO:1990195">
    <property type="term" value="C:macrolide transmembrane transporter complex"/>
    <property type="evidence" value="ECO:0007669"/>
    <property type="project" value="InterPro"/>
</dbReference>
<name>A0A3P1B409_9FLAO</name>
<comment type="caution">
    <text evidence="2">The sequence shown here is derived from an EMBL/GenBank/DDBJ whole genome shotgun (WGS) entry which is preliminary data.</text>
</comment>
<dbReference type="GO" id="GO:1990961">
    <property type="term" value="P:xenobiotic detoxification by transmembrane export across the plasma membrane"/>
    <property type="evidence" value="ECO:0007669"/>
    <property type="project" value="InterPro"/>
</dbReference>
<keyword evidence="1" id="KW-0175">Coiled coil</keyword>
<dbReference type="OrthoDB" id="9798190at2"/>
<dbReference type="PANTHER" id="PTHR30438:SF2">
    <property type="entry name" value="MEMBRANE PROTEIN"/>
    <property type="match status" value="1"/>
</dbReference>